<evidence type="ECO:0000313" key="2">
    <source>
        <dbReference type="Proteomes" id="UP000801492"/>
    </source>
</evidence>
<organism evidence="1 2">
    <name type="scientific">Ignelater luminosus</name>
    <name type="common">Cucubano</name>
    <name type="synonym">Pyrophorus luminosus</name>
    <dbReference type="NCBI Taxonomy" id="2038154"/>
    <lineage>
        <taxon>Eukaryota</taxon>
        <taxon>Metazoa</taxon>
        <taxon>Ecdysozoa</taxon>
        <taxon>Arthropoda</taxon>
        <taxon>Hexapoda</taxon>
        <taxon>Insecta</taxon>
        <taxon>Pterygota</taxon>
        <taxon>Neoptera</taxon>
        <taxon>Endopterygota</taxon>
        <taxon>Coleoptera</taxon>
        <taxon>Polyphaga</taxon>
        <taxon>Elateriformia</taxon>
        <taxon>Elateroidea</taxon>
        <taxon>Elateridae</taxon>
        <taxon>Agrypninae</taxon>
        <taxon>Pyrophorini</taxon>
        <taxon>Ignelater</taxon>
    </lineage>
</organism>
<accession>A0A8K0CFN8</accession>
<dbReference type="PANTHER" id="PTHR21112">
    <property type="entry name" value="CHEMOSENSORY PROTEIN A 29A-RELATED"/>
    <property type="match status" value="1"/>
</dbReference>
<dbReference type="Pfam" id="PF06477">
    <property type="entry name" value="DUF1091"/>
    <property type="match status" value="1"/>
</dbReference>
<dbReference type="AlphaFoldDB" id="A0A8K0CFN8"/>
<dbReference type="Proteomes" id="UP000801492">
    <property type="component" value="Unassembled WGS sequence"/>
</dbReference>
<evidence type="ECO:0000313" key="1">
    <source>
        <dbReference type="EMBL" id="KAF2886464.1"/>
    </source>
</evidence>
<dbReference type="OrthoDB" id="8180029at2759"/>
<comment type="caution">
    <text evidence="1">The sequence shown here is derived from an EMBL/GenBank/DDBJ whole genome shotgun (WGS) entry which is preliminary data.</text>
</comment>
<reference evidence="1" key="1">
    <citation type="submission" date="2019-08" db="EMBL/GenBank/DDBJ databases">
        <title>The genome of the North American firefly Photinus pyralis.</title>
        <authorList>
            <consortium name="Photinus pyralis genome working group"/>
            <person name="Fallon T.R."/>
            <person name="Sander Lower S.E."/>
            <person name="Weng J.-K."/>
        </authorList>
    </citation>
    <scope>NUCLEOTIDE SEQUENCE</scope>
    <source>
        <strain evidence="1">TRF0915ILg1</strain>
        <tissue evidence="1">Whole body</tissue>
    </source>
</reference>
<gene>
    <name evidence="1" type="ORF">ILUMI_19709</name>
</gene>
<protein>
    <submittedName>
        <fullName evidence="1">Uncharacterized protein</fullName>
    </submittedName>
</protein>
<keyword evidence="2" id="KW-1185">Reference proteome</keyword>
<name>A0A8K0CFN8_IGNLU</name>
<dbReference type="PANTHER" id="PTHR21112:SF0">
    <property type="entry name" value="CHEMOSENSORY PROTEIN A 29A-RELATED"/>
    <property type="match status" value="1"/>
</dbReference>
<sequence length="167" mass="20051">MPEYHQNDYDVQVERVEVVWYNRSIGRDFKVNYVFYNRSQKAFNVSVYLLVNLSTDITGTVQFYKFASNEYREFPMRVGANLCHEYAKNNFNIKELLKNTSNARNCPLPKGYYYVRYFVPDYSRFPPYIPRGRYKGVEKVYHKSEFIFEVHGYAAIVDKPLKWNKKK</sequence>
<dbReference type="EMBL" id="VTPC01087602">
    <property type="protein sequence ID" value="KAF2886464.1"/>
    <property type="molecule type" value="Genomic_DNA"/>
</dbReference>
<dbReference type="InterPro" id="IPR010512">
    <property type="entry name" value="DUF1091"/>
</dbReference>
<proteinExistence type="predicted"/>